<dbReference type="Gene3D" id="2.70.9.20">
    <property type="entry name" value="Major capsid protein Vp54"/>
    <property type="match status" value="1"/>
</dbReference>
<dbReference type="InterPro" id="IPR007542">
    <property type="entry name" value="MCP_C"/>
</dbReference>
<evidence type="ECO:0000256" key="1">
    <source>
        <dbReference type="ARBA" id="ARBA00004328"/>
    </source>
</evidence>
<dbReference type="Pfam" id="PF16903">
    <property type="entry name" value="Capsid_N"/>
    <property type="match status" value="1"/>
</dbReference>
<feature type="domain" description="Major capsid protein N-terminal" evidence="5">
    <location>
        <begin position="59"/>
        <end position="238"/>
    </location>
</feature>
<dbReference type="OrthoDB" id="5765at10239"/>
<dbReference type="Pfam" id="PF04451">
    <property type="entry name" value="Capsid_NCLDV"/>
    <property type="match status" value="1"/>
</dbReference>
<dbReference type="KEGG" id="vg:5364331"/>
<dbReference type="GO" id="GO:0005198">
    <property type="term" value="F:structural molecule activity"/>
    <property type="evidence" value="ECO:0007669"/>
    <property type="project" value="InterPro"/>
</dbReference>
<evidence type="ECO:0000256" key="2">
    <source>
        <dbReference type="ARBA" id="ARBA00022561"/>
    </source>
</evidence>
<dbReference type="InterPro" id="IPR038519">
    <property type="entry name" value="MCP_C_sf"/>
</dbReference>
<evidence type="ECO:0000313" key="6">
    <source>
        <dbReference type="EMBL" id="ABT15559.1"/>
    </source>
</evidence>
<keyword evidence="3" id="KW-0946">Virion</keyword>
<dbReference type="Proteomes" id="UP000204095">
    <property type="component" value="Segment"/>
</dbReference>
<gene>
    <name evidence="6" type="primary">N274L</name>
    <name evidence="6" type="ORF">FR483_N274L</name>
</gene>
<organism evidence="6 7">
    <name type="scientific">Paramecium bursaria Chlorella virus FR483</name>
    <name type="common">PBCV-FR483</name>
    <dbReference type="NCBI Taxonomy" id="399781"/>
    <lineage>
        <taxon>Viruses</taxon>
        <taxon>Varidnaviria</taxon>
        <taxon>Bamfordvirae</taxon>
        <taxon>Nucleocytoviricota</taxon>
        <taxon>Megaviricetes</taxon>
        <taxon>Algavirales</taxon>
        <taxon>Phycodnaviridae</taxon>
        <taxon>Chlorovirus</taxon>
        <taxon>Chlorovirus conductrix</taxon>
        <taxon>Paramecium bursaria Chlorella virus A1</taxon>
    </lineage>
</organism>
<sequence>MRKRTVLLSNLCWKASLSHRKSHVKMIKNKSLCYKMGGLTQLIATGVQDVFLTGDPQRSLWKRNSVRRTNFAIESIESTVTLSYDTPTMITIARKGDLVKSCVLEITMMKSNIASFYPVEQFIKSITVVVGGQDIEIIEDAATWLRIHDETFNDVEIRSANQRMLNFAPDDVAGSVRTFYLDLPLFFTKYLSTALPLVALQYHEVQLRVVYNNPVNIPGIDATYTPTVRFYADYVFLDRPERAHFAQAPHEYMIEQLQIFKANPVINATTTTQTVTLPFNHPVRYIMWVYQSNLHGIYTTGKTPFETNDAYAPLNSAKIQANGVDRFTTRPGSYFNLVQPTQAVNQAPSAGIYMYSFGVMANEQDSAGTLNFSQLDTVTLQLTAKAASASTIAQILTPGVTLDTALTKFTTIAIFAVNYNVFRVMDGMGGIMWAN</sequence>
<dbReference type="RefSeq" id="YP_001425906.1">
    <property type="nucleotide sequence ID" value="NC_008603.1"/>
</dbReference>
<dbReference type="GO" id="GO:0019028">
    <property type="term" value="C:viral capsid"/>
    <property type="evidence" value="ECO:0007669"/>
    <property type="project" value="UniProtKB-KW"/>
</dbReference>
<dbReference type="InterPro" id="IPR016112">
    <property type="entry name" value="VP_dsDNA_II"/>
</dbReference>
<organismHost>
    <name type="scientific">Paramecium bursaria</name>
    <dbReference type="NCBI Taxonomy" id="74790"/>
</organismHost>
<comment type="subcellular location">
    <subcellularLocation>
        <location evidence="1">Virion</location>
    </subcellularLocation>
</comment>
<dbReference type="EMBL" id="DQ890022">
    <property type="protein sequence ID" value="ABT15559.1"/>
    <property type="molecule type" value="Genomic_DNA"/>
</dbReference>
<dbReference type="InterPro" id="IPR031654">
    <property type="entry name" value="Capsid_N"/>
</dbReference>
<dbReference type="GeneID" id="5364331"/>
<evidence type="ECO:0000256" key="3">
    <source>
        <dbReference type="ARBA" id="ARBA00022844"/>
    </source>
</evidence>
<evidence type="ECO:0000313" key="7">
    <source>
        <dbReference type="Proteomes" id="UP000204095"/>
    </source>
</evidence>
<reference evidence="6 7" key="1">
    <citation type="journal article" date="2007" name="Virology">
        <title>Sequence and annotation of the 314-kb MT325 and the 321-kb FR483 viruses that infect Chlorella Pbi.</title>
        <authorList>
            <person name="Fitzgerald L.A."/>
            <person name="Graves M.V."/>
            <person name="Li X."/>
            <person name="Feldblyum T."/>
            <person name="Hartigan J."/>
            <person name="Van Etten J.L."/>
        </authorList>
    </citation>
    <scope>NUCLEOTIDE SEQUENCE [LARGE SCALE GENOMIC DNA]</scope>
    <source>
        <strain evidence="6 7">FR483</strain>
    </source>
</reference>
<accession>A7J6X8</accession>
<dbReference type="Gene3D" id="2.70.9.10">
    <property type="entry name" value="Adenovirus Type 2 Hexon, domain 4"/>
    <property type="match status" value="1"/>
</dbReference>
<proteinExistence type="predicted"/>
<evidence type="ECO:0000259" key="5">
    <source>
        <dbReference type="Pfam" id="PF16903"/>
    </source>
</evidence>
<feature type="domain" description="Major capsid protein C-terminal" evidence="4">
    <location>
        <begin position="241"/>
        <end position="430"/>
    </location>
</feature>
<protein>
    <submittedName>
        <fullName evidence="6">Uncharacterized protein N274L</fullName>
    </submittedName>
</protein>
<name>A7J6X8_PBCVF</name>
<keyword evidence="2" id="KW-0167">Capsid protein</keyword>
<evidence type="ECO:0000259" key="4">
    <source>
        <dbReference type="Pfam" id="PF04451"/>
    </source>
</evidence>
<dbReference type="SUPFAM" id="SSF49749">
    <property type="entry name" value="Group II dsDNA viruses VP"/>
    <property type="match status" value="2"/>
</dbReference>